<evidence type="ECO:0000313" key="1">
    <source>
        <dbReference type="EMBL" id="MCA9757351.1"/>
    </source>
</evidence>
<sequence>MRKKAQPKPLDRSYYLWSLLLLIVLAIFCGTTMCGRTFVDFQRSWIQTARSARTLDFEYRRQLTYDQTYSVLKFIVDQTPEDAVILFPPRQFIIDEVGSGIPLLASPSSAYSFIYPRIPVHFGDDSPRKDDLTHLLVWNHWALDRIGLQPTEDNQVAIYEWPEGLRPDW</sequence>
<dbReference type="Proteomes" id="UP000739538">
    <property type="component" value="Unassembled WGS sequence"/>
</dbReference>
<reference evidence="1" key="2">
    <citation type="journal article" date="2021" name="Microbiome">
        <title>Successional dynamics and alternative stable states in a saline activated sludge microbial community over 9 years.</title>
        <authorList>
            <person name="Wang Y."/>
            <person name="Ye J."/>
            <person name="Ju F."/>
            <person name="Liu L."/>
            <person name="Boyd J.A."/>
            <person name="Deng Y."/>
            <person name="Parks D.H."/>
            <person name="Jiang X."/>
            <person name="Yin X."/>
            <person name="Woodcroft B.J."/>
            <person name="Tyson G.W."/>
            <person name="Hugenholtz P."/>
            <person name="Polz M.F."/>
            <person name="Zhang T."/>
        </authorList>
    </citation>
    <scope>NUCLEOTIDE SEQUENCE</scope>
    <source>
        <strain evidence="1">HKST-UBA02</strain>
    </source>
</reference>
<evidence type="ECO:0000313" key="2">
    <source>
        <dbReference type="Proteomes" id="UP000739538"/>
    </source>
</evidence>
<dbReference type="EMBL" id="JAGQHS010000094">
    <property type="protein sequence ID" value="MCA9757351.1"/>
    <property type="molecule type" value="Genomic_DNA"/>
</dbReference>
<organism evidence="1 2">
    <name type="scientific">Eiseniibacteriota bacterium</name>
    <dbReference type="NCBI Taxonomy" id="2212470"/>
    <lineage>
        <taxon>Bacteria</taxon>
        <taxon>Candidatus Eiseniibacteriota</taxon>
    </lineage>
</organism>
<gene>
    <name evidence="1" type="ORF">KDA27_16225</name>
</gene>
<reference evidence="1" key="1">
    <citation type="submission" date="2020-04" db="EMBL/GenBank/DDBJ databases">
        <authorList>
            <person name="Zhang T."/>
        </authorList>
    </citation>
    <scope>NUCLEOTIDE SEQUENCE</scope>
    <source>
        <strain evidence="1">HKST-UBA02</strain>
    </source>
</reference>
<protein>
    <submittedName>
        <fullName evidence="1">Uncharacterized protein</fullName>
    </submittedName>
</protein>
<proteinExistence type="predicted"/>
<name>A0A956NF82_UNCEI</name>
<dbReference type="AlphaFoldDB" id="A0A956NF82"/>
<comment type="caution">
    <text evidence="1">The sequence shown here is derived from an EMBL/GenBank/DDBJ whole genome shotgun (WGS) entry which is preliminary data.</text>
</comment>
<accession>A0A956NF82</accession>